<proteinExistence type="predicted"/>
<feature type="non-terminal residue" evidence="1">
    <location>
        <position position="133"/>
    </location>
</feature>
<accession>A0A3L5TVD1</accession>
<feature type="non-terminal residue" evidence="1">
    <location>
        <position position="1"/>
    </location>
</feature>
<comment type="caution">
    <text evidence="1">The sequence shown here is derived from an EMBL/GenBank/DDBJ whole genome shotgun (WGS) entry which is preliminary data.</text>
</comment>
<reference evidence="1 2" key="1">
    <citation type="journal article" date="2016" name="PLoS ONE">
        <title>A First Insight into the Genome of the Filter-Feeder Mussel Mytilus galloprovincialis.</title>
        <authorList>
            <person name="Murgarella M."/>
            <person name="Puiu D."/>
            <person name="Novoa B."/>
            <person name="Figueras A."/>
            <person name="Posada D."/>
            <person name="Canchaya C."/>
        </authorList>
    </citation>
    <scope>NUCLEOTIDE SEQUENCE [LARGE SCALE GENOMIC DNA]</scope>
    <source>
        <tissue evidence="1">Muscle</tissue>
    </source>
</reference>
<evidence type="ECO:0000313" key="2">
    <source>
        <dbReference type="Proteomes" id="UP000266721"/>
    </source>
</evidence>
<gene>
    <name evidence="1" type="ORF">AM593_06524</name>
</gene>
<name>A0A3L5TVD1_MYTGA</name>
<dbReference type="AlphaFoldDB" id="A0A3L5TVD1"/>
<dbReference type="EMBL" id="KV581223">
    <property type="protein sequence ID" value="OPL33884.1"/>
    <property type="molecule type" value="Genomic_DNA"/>
</dbReference>
<dbReference type="Proteomes" id="UP000266721">
    <property type="component" value="Unassembled WGS sequence"/>
</dbReference>
<evidence type="ECO:0000313" key="1">
    <source>
        <dbReference type="EMBL" id="OPL33884.1"/>
    </source>
</evidence>
<protein>
    <submittedName>
        <fullName evidence="1">Uncharacterized protein</fullName>
    </submittedName>
</protein>
<keyword evidence="2" id="KW-1185">Reference proteome</keyword>
<sequence>LTNQCEIYENVKVNFTSAENIRLSFTEKHDKKIPIDDISLNDLPDDEDEGNVNVYGNVMSEDDICQYKIRIEDLANVIIEKRHDEGFEKEYMMFPKGLIHAHIEGSKEENKAKNRFLTTWPYDHSRVVLKGDT</sequence>
<dbReference type="SUPFAM" id="SSF52799">
    <property type="entry name" value="(Phosphotyrosine protein) phosphatases II"/>
    <property type="match status" value="1"/>
</dbReference>
<organism evidence="1 2">
    <name type="scientific">Mytilus galloprovincialis</name>
    <name type="common">Mediterranean mussel</name>
    <dbReference type="NCBI Taxonomy" id="29158"/>
    <lineage>
        <taxon>Eukaryota</taxon>
        <taxon>Metazoa</taxon>
        <taxon>Spiralia</taxon>
        <taxon>Lophotrochozoa</taxon>
        <taxon>Mollusca</taxon>
        <taxon>Bivalvia</taxon>
        <taxon>Autobranchia</taxon>
        <taxon>Pteriomorphia</taxon>
        <taxon>Mytilida</taxon>
        <taxon>Mytiloidea</taxon>
        <taxon>Mytilidae</taxon>
        <taxon>Mytilinae</taxon>
        <taxon>Mytilus</taxon>
    </lineage>
</organism>
<dbReference type="InterPro" id="IPR029021">
    <property type="entry name" value="Prot-tyrosine_phosphatase-like"/>
</dbReference>
<dbReference type="Gene3D" id="3.90.190.10">
    <property type="entry name" value="Protein tyrosine phosphatase superfamily"/>
    <property type="match status" value="1"/>
</dbReference>